<dbReference type="EMBL" id="JAAIWK010000001">
    <property type="protein sequence ID" value="NEY18494.1"/>
    <property type="molecule type" value="Genomic_DNA"/>
</dbReference>
<dbReference type="Pfam" id="PF01554">
    <property type="entry name" value="MatE"/>
    <property type="match status" value="2"/>
</dbReference>
<feature type="transmembrane region" description="Helical" evidence="8">
    <location>
        <begin position="321"/>
        <end position="341"/>
    </location>
</feature>
<organism evidence="9 11">
    <name type="scientific">Heyndrickxia ginsengihumi</name>
    <dbReference type="NCBI Taxonomy" id="363870"/>
    <lineage>
        <taxon>Bacteria</taxon>
        <taxon>Bacillati</taxon>
        <taxon>Bacillota</taxon>
        <taxon>Bacilli</taxon>
        <taxon>Bacillales</taxon>
        <taxon>Bacillaceae</taxon>
        <taxon>Heyndrickxia</taxon>
    </lineage>
</organism>
<dbReference type="AlphaFoldDB" id="A0A0A6VEY2"/>
<feature type="transmembrane region" description="Helical" evidence="8">
    <location>
        <begin position="283"/>
        <end position="300"/>
    </location>
</feature>
<evidence type="ECO:0000256" key="7">
    <source>
        <dbReference type="ARBA" id="ARBA00023136"/>
    </source>
</evidence>
<dbReference type="CDD" id="cd13134">
    <property type="entry name" value="MATE_like_8"/>
    <property type="match status" value="1"/>
</dbReference>
<evidence type="ECO:0000313" key="9">
    <source>
        <dbReference type="EMBL" id="KHD86785.1"/>
    </source>
</evidence>
<feature type="transmembrane region" description="Helical" evidence="8">
    <location>
        <begin position="384"/>
        <end position="406"/>
    </location>
</feature>
<reference evidence="10 12" key="3">
    <citation type="submission" date="2020-03" db="EMBL/GenBank/DDBJ databases">
        <title>Bacillus aquiflavi sp. nov., isolated from yellow water of strong flavor Chinese baijiu in Yibin region of China.</title>
        <authorList>
            <person name="Xie J."/>
        </authorList>
    </citation>
    <scope>NUCLEOTIDE SEQUENCE [LARGE SCALE GENOMIC DNA]</scope>
    <source>
        <strain evidence="10 12">Gsoil 114</strain>
    </source>
</reference>
<dbReference type="EMBL" id="JRUN01000002">
    <property type="protein sequence ID" value="KHD86785.1"/>
    <property type="molecule type" value="Genomic_DNA"/>
</dbReference>
<keyword evidence="5 8" id="KW-0812">Transmembrane</keyword>
<dbReference type="InterPro" id="IPR002528">
    <property type="entry name" value="MATE_fam"/>
</dbReference>
<comment type="caution">
    <text evidence="9">The sequence shown here is derived from an EMBL/GenBank/DDBJ whole genome shotgun (WGS) entry which is preliminary data.</text>
</comment>
<feature type="transmembrane region" description="Helical" evidence="8">
    <location>
        <begin position="20"/>
        <end position="42"/>
    </location>
</feature>
<protein>
    <submittedName>
        <fullName evidence="9 10">Transporter</fullName>
    </submittedName>
</protein>
<feature type="transmembrane region" description="Helical" evidence="8">
    <location>
        <begin position="257"/>
        <end position="277"/>
    </location>
</feature>
<evidence type="ECO:0000256" key="1">
    <source>
        <dbReference type="ARBA" id="ARBA00004651"/>
    </source>
</evidence>
<dbReference type="GO" id="GO:0042910">
    <property type="term" value="F:xenobiotic transmembrane transporter activity"/>
    <property type="evidence" value="ECO:0007669"/>
    <property type="project" value="InterPro"/>
</dbReference>
<keyword evidence="4" id="KW-1003">Cell membrane</keyword>
<keyword evidence="7 8" id="KW-0472">Membrane</keyword>
<evidence type="ECO:0000313" key="12">
    <source>
        <dbReference type="Proteomes" id="UP000476934"/>
    </source>
</evidence>
<reference evidence="9 11" key="1">
    <citation type="submission" date="2014-10" db="EMBL/GenBank/DDBJ databases">
        <title>Draft genome of phytase producing Bacillus ginsengihumi strain M2.11.</title>
        <authorList>
            <person name="Toymentseva A."/>
            <person name="Boulygina E.A."/>
            <person name="Kazakov S.V."/>
            <person name="Kayumov I."/>
            <person name="Suleimanova A.D."/>
            <person name="Mardanova A.M."/>
            <person name="Maria S.N."/>
            <person name="Sergey M.Y."/>
            <person name="Sharipova M.R."/>
        </authorList>
    </citation>
    <scope>NUCLEOTIDE SEQUENCE [LARGE SCALE GENOMIC DNA]</scope>
    <source>
        <strain evidence="9 11">M2.11</strain>
    </source>
</reference>
<dbReference type="Proteomes" id="UP000476934">
    <property type="component" value="Unassembled WGS sequence"/>
</dbReference>
<dbReference type="GO" id="GO:0015297">
    <property type="term" value="F:antiporter activity"/>
    <property type="evidence" value="ECO:0007669"/>
    <property type="project" value="InterPro"/>
</dbReference>
<comment type="similarity">
    <text evidence="2">Belongs to the multi antimicrobial extrusion (MATE) (TC 2.A.66.1) family.</text>
</comment>
<feature type="transmembrane region" description="Helical" evidence="8">
    <location>
        <begin position="195"/>
        <end position="214"/>
    </location>
</feature>
<comment type="subcellular location">
    <subcellularLocation>
        <location evidence="1">Cell membrane</location>
        <topology evidence="1">Multi-pass membrane protein</topology>
    </subcellularLocation>
</comment>
<dbReference type="InterPro" id="IPR047135">
    <property type="entry name" value="YsiQ"/>
</dbReference>
<feature type="transmembrane region" description="Helical" evidence="8">
    <location>
        <begin position="347"/>
        <end position="364"/>
    </location>
</feature>
<evidence type="ECO:0000256" key="4">
    <source>
        <dbReference type="ARBA" id="ARBA00022475"/>
    </source>
</evidence>
<evidence type="ECO:0000256" key="6">
    <source>
        <dbReference type="ARBA" id="ARBA00022989"/>
    </source>
</evidence>
<name>A0A0A6VEY2_9BACI</name>
<evidence type="ECO:0000256" key="5">
    <source>
        <dbReference type="ARBA" id="ARBA00022692"/>
    </source>
</evidence>
<evidence type="ECO:0000313" key="11">
    <source>
        <dbReference type="Proteomes" id="UP000030588"/>
    </source>
</evidence>
<keyword evidence="12" id="KW-1185">Reference proteome</keyword>
<feature type="transmembrane region" description="Helical" evidence="8">
    <location>
        <begin position="96"/>
        <end position="119"/>
    </location>
</feature>
<evidence type="ECO:0000256" key="2">
    <source>
        <dbReference type="ARBA" id="ARBA00010199"/>
    </source>
</evidence>
<evidence type="ECO:0000313" key="10">
    <source>
        <dbReference type="EMBL" id="NEY18494.1"/>
    </source>
</evidence>
<proteinExistence type="inferred from homology"/>
<gene>
    <name evidence="10" type="ORF">G4D61_00740</name>
    <name evidence="9" type="ORF">NG54_01645</name>
</gene>
<dbReference type="PIRSF" id="PIRSF006603">
    <property type="entry name" value="DinF"/>
    <property type="match status" value="1"/>
</dbReference>
<accession>A0A0A6VEY2</accession>
<dbReference type="InterPro" id="IPR048279">
    <property type="entry name" value="MdtK-like"/>
</dbReference>
<keyword evidence="3" id="KW-0813">Transport</keyword>
<feature type="transmembrane region" description="Helical" evidence="8">
    <location>
        <begin position="165"/>
        <end position="189"/>
    </location>
</feature>
<feature type="transmembrane region" description="Helical" evidence="8">
    <location>
        <begin position="54"/>
        <end position="75"/>
    </location>
</feature>
<keyword evidence="6 8" id="KW-1133">Transmembrane helix</keyword>
<dbReference type="PANTHER" id="PTHR42925:SF1">
    <property type="entry name" value="VIRULENCE FACTOR MVIN"/>
    <property type="match status" value="1"/>
</dbReference>
<evidence type="ECO:0000256" key="8">
    <source>
        <dbReference type="SAM" id="Phobius"/>
    </source>
</evidence>
<dbReference type="RefSeq" id="WP_025727422.1">
    <property type="nucleotide sequence ID" value="NZ_JAAIWK010000001.1"/>
</dbReference>
<dbReference type="OrthoDB" id="9806302at2"/>
<reference evidence="10 12" key="2">
    <citation type="submission" date="2020-02" db="EMBL/GenBank/DDBJ databases">
        <authorList>
            <person name="Feng H."/>
        </authorList>
    </citation>
    <scope>NUCLEOTIDE SEQUENCE [LARGE SCALE GENOMIC DNA]</scope>
    <source>
        <strain evidence="10 12">Gsoil 114</strain>
    </source>
</reference>
<evidence type="ECO:0000256" key="3">
    <source>
        <dbReference type="ARBA" id="ARBA00022448"/>
    </source>
</evidence>
<dbReference type="Proteomes" id="UP000030588">
    <property type="component" value="Unassembled WGS sequence"/>
</dbReference>
<feature type="transmembrane region" description="Helical" evidence="8">
    <location>
        <begin position="131"/>
        <end position="153"/>
    </location>
</feature>
<dbReference type="NCBIfam" id="TIGR00797">
    <property type="entry name" value="matE"/>
    <property type="match status" value="1"/>
</dbReference>
<dbReference type="STRING" id="363870.NG54_01645"/>
<dbReference type="GO" id="GO:0005886">
    <property type="term" value="C:plasma membrane"/>
    <property type="evidence" value="ECO:0007669"/>
    <property type="project" value="UniProtKB-SubCell"/>
</dbReference>
<sequence length="451" mass="49335">MSSQINKYNEQTLFSISWPLFIELSLHMGIGIIATLILSHYSDNAAAGVGVANQLLNMFILVFNVTSIGAVILIGQRLGAGKYKEARHVAHSAFGLNFWFGAIIALMIFIFGGTLLSFFDIHGKVYEYALIFTHICGASLFLESISLALSAVLRSYGYTKESMSVTILMDCISIIGNILAISGIFGLPITGVTGVSWAIVIARLIAVLALLYFIHRRLALRMSIKDLFKINKEDVKGLLAIGIPSAGENFSYQFSQLIITGFIATLGAPSLAARVYINNISMICYLFTLAIASGTQLLIARYIGGKQFERALQRGIKTLKIAMLASFITSLIIALTGSPILDTFTHNPNIIAVGLPILWIIIFTEPGRAMNIVLMSALKSAGDVRFPVVIGIFSMWGFAVCLSYLLGVHFELGLIGVWIAQGVDEWFRGTFATKRWLSRPWSRKTIIKVTA</sequence>
<dbReference type="PANTHER" id="PTHR42925">
    <property type="entry name" value="MULTIDRUG AND TOXIN EFFLUX PROTEIN MATE FAMILY"/>
    <property type="match status" value="1"/>
</dbReference>